<keyword evidence="1" id="KW-1185">Reference proteome</keyword>
<proteinExistence type="predicted"/>
<dbReference type="WBParaSite" id="PgB01_g248_t01">
    <property type="protein sequence ID" value="PgB01_g248_t01"/>
    <property type="gene ID" value="PgB01_g248"/>
</dbReference>
<evidence type="ECO:0000313" key="1">
    <source>
        <dbReference type="Proteomes" id="UP000887569"/>
    </source>
</evidence>
<dbReference type="Proteomes" id="UP000887569">
    <property type="component" value="Unplaced"/>
</dbReference>
<reference evidence="2" key="1">
    <citation type="submission" date="2022-11" db="UniProtKB">
        <authorList>
            <consortium name="WormBaseParasite"/>
        </authorList>
    </citation>
    <scope>IDENTIFICATION</scope>
</reference>
<organism evidence="1 2">
    <name type="scientific">Parascaris univalens</name>
    <name type="common">Nematode worm</name>
    <dbReference type="NCBI Taxonomy" id="6257"/>
    <lineage>
        <taxon>Eukaryota</taxon>
        <taxon>Metazoa</taxon>
        <taxon>Ecdysozoa</taxon>
        <taxon>Nematoda</taxon>
        <taxon>Chromadorea</taxon>
        <taxon>Rhabditida</taxon>
        <taxon>Spirurina</taxon>
        <taxon>Ascaridomorpha</taxon>
        <taxon>Ascaridoidea</taxon>
        <taxon>Ascarididae</taxon>
        <taxon>Parascaris</taxon>
    </lineage>
</organism>
<dbReference type="AlphaFoldDB" id="A0A914ZDL4"/>
<name>A0A914ZDL4_PARUN</name>
<protein>
    <submittedName>
        <fullName evidence="2">BACK domain-containing protein</fullName>
    </submittedName>
</protein>
<evidence type="ECO:0000313" key="2">
    <source>
        <dbReference type="WBParaSite" id="PgB01_g248_t01"/>
    </source>
</evidence>
<sequence>MPLTLNTHTGVGEWRPTSSCHRRRESSKYKASRIIKLICAKHPPHITHLNKHVAAYTPPFPYLLHYFPTPQHKRVEHRTTCAERECVKTWTPLPKNVGFLPPLKIYIGCHTGDLDPSRLIYTTLNQKVSLHGIFKQLCARHGVQHSIKAGRRWDRSQTSIDVELR</sequence>
<accession>A0A914ZDL4</accession>